<dbReference type="InterPro" id="IPR017907">
    <property type="entry name" value="Znf_RING_CS"/>
</dbReference>
<dbReference type="PANTHER" id="PTHR10131">
    <property type="entry name" value="TNF RECEPTOR ASSOCIATED FACTOR"/>
    <property type="match status" value="1"/>
</dbReference>
<feature type="zinc finger region" description="TRAF-type" evidence="4">
    <location>
        <begin position="101"/>
        <end position="145"/>
    </location>
</feature>
<feature type="domain" description="TRAF-type" evidence="6">
    <location>
        <begin position="101"/>
        <end position="145"/>
    </location>
</feature>
<dbReference type="GO" id="GO:0043122">
    <property type="term" value="P:regulation of canonical NF-kappaB signal transduction"/>
    <property type="evidence" value="ECO:0007669"/>
    <property type="project" value="TreeGrafter"/>
</dbReference>
<evidence type="ECO:0000313" key="7">
    <source>
        <dbReference type="EMBL" id="KAK3601659.1"/>
    </source>
</evidence>
<comment type="caution">
    <text evidence="7">The sequence shown here is derived from an EMBL/GenBank/DDBJ whole genome shotgun (WGS) entry which is preliminary data.</text>
</comment>
<reference evidence="7" key="1">
    <citation type="journal article" date="2021" name="Genome Biol. Evol.">
        <title>A High-Quality Reference Genome for a Parasitic Bivalve with Doubly Uniparental Inheritance (Bivalvia: Unionida).</title>
        <authorList>
            <person name="Smith C.H."/>
        </authorList>
    </citation>
    <scope>NUCLEOTIDE SEQUENCE</scope>
    <source>
        <strain evidence="7">CHS0354</strain>
    </source>
</reference>
<evidence type="ECO:0000313" key="8">
    <source>
        <dbReference type="Proteomes" id="UP001195483"/>
    </source>
</evidence>
<keyword evidence="3 4" id="KW-0862">Zinc</keyword>
<reference evidence="7" key="2">
    <citation type="journal article" date="2021" name="Genome Biol. Evol.">
        <title>Developing a high-quality reference genome for a parasitic bivalve with doubly uniparental inheritance (Bivalvia: Unionida).</title>
        <authorList>
            <person name="Smith C.H."/>
        </authorList>
    </citation>
    <scope>NUCLEOTIDE SEQUENCE</scope>
    <source>
        <strain evidence="7">CHS0354</strain>
        <tissue evidence="7">Mantle</tissue>
    </source>
</reference>
<proteinExistence type="predicted"/>
<protein>
    <submittedName>
        <fullName evidence="7">Uncharacterized protein</fullName>
    </submittedName>
</protein>
<accession>A0AAE0T0W3</accession>
<dbReference type="InterPro" id="IPR001841">
    <property type="entry name" value="Znf_RING"/>
</dbReference>
<dbReference type="AlphaFoldDB" id="A0AAE0T0W3"/>
<reference evidence="7" key="3">
    <citation type="submission" date="2023-05" db="EMBL/GenBank/DDBJ databases">
        <authorList>
            <person name="Smith C.H."/>
        </authorList>
    </citation>
    <scope>NUCLEOTIDE SEQUENCE</scope>
    <source>
        <strain evidence="7">CHS0354</strain>
        <tissue evidence="7">Mantle</tissue>
    </source>
</reference>
<dbReference type="Pfam" id="PF13923">
    <property type="entry name" value="zf-C3HC4_2"/>
    <property type="match status" value="1"/>
</dbReference>
<feature type="domain" description="RING-type" evidence="5">
    <location>
        <begin position="19"/>
        <end position="57"/>
    </location>
</feature>
<dbReference type="Pfam" id="PF02176">
    <property type="entry name" value="zf-TRAF"/>
    <property type="match status" value="1"/>
</dbReference>
<organism evidence="7 8">
    <name type="scientific">Potamilus streckersoni</name>
    <dbReference type="NCBI Taxonomy" id="2493646"/>
    <lineage>
        <taxon>Eukaryota</taxon>
        <taxon>Metazoa</taxon>
        <taxon>Spiralia</taxon>
        <taxon>Lophotrochozoa</taxon>
        <taxon>Mollusca</taxon>
        <taxon>Bivalvia</taxon>
        <taxon>Autobranchia</taxon>
        <taxon>Heteroconchia</taxon>
        <taxon>Palaeoheterodonta</taxon>
        <taxon>Unionida</taxon>
        <taxon>Unionoidea</taxon>
        <taxon>Unionidae</taxon>
        <taxon>Ambleminae</taxon>
        <taxon>Lampsilini</taxon>
        <taxon>Potamilus</taxon>
    </lineage>
</organism>
<evidence type="ECO:0000256" key="1">
    <source>
        <dbReference type="ARBA" id="ARBA00022723"/>
    </source>
</evidence>
<dbReference type="Proteomes" id="UP001195483">
    <property type="component" value="Unassembled WGS sequence"/>
</dbReference>
<dbReference type="PROSITE" id="PS50089">
    <property type="entry name" value="ZF_RING_2"/>
    <property type="match status" value="1"/>
</dbReference>
<evidence type="ECO:0000259" key="6">
    <source>
        <dbReference type="PROSITE" id="PS50145"/>
    </source>
</evidence>
<dbReference type="SMART" id="SM00184">
    <property type="entry name" value="RING"/>
    <property type="match status" value="1"/>
</dbReference>
<dbReference type="GO" id="GO:0008270">
    <property type="term" value="F:zinc ion binding"/>
    <property type="evidence" value="ECO:0007669"/>
    <property type="project" value="UniProtKB-KW"/>
</dbReference>
<keyword evidence="1 4" id="KW-0479">Metal-binding</keyword>
<dbReference type="PROSITE" id="PS50145">
    <property type="entry name" value="ZF_TRAF"/>
    <property type="match status" value="1"/>
</dbReference>
<gene>
    <name evidence="7" type="ORF">CHS0354_038222</name>
</gene>
<name>A0AAE0T0W3_9BIVA</name>
<evidence type="ECO:0000259" key="5">
    <source>
        <dbReference type="PROSITE" id="PS50089"/>
    </source>
</evidence>
<dbReference type="EMBL" id="JAEAOA010002230">
    <property type="protein sequence ID" value="KAK3601659.1"/>
    <property type="molecule type" value="Genomic_DNA"/>
</dbReference>
<evidence type="ECO:0000256" key="2">
    <source>
        <dbReference type="ARBA" id="ARBA00022771"/>
    </source>
</evidence>
<dbReference type="PROSITE" id="PS00518">
    <property type="entry name" value="ZF_RING_1"/>
    <property type="match status" value="1"/>
</dbReference>
<evidence type="ECO:0000256" key="4">
    <source>
        <dbReference type="PROSITE-ProRule" id="PRU00207"/>
    </source>
</evidence>
<keyword evidence="2 4" id="KW-0863">Zinc-finger</keyword>
<dbReference type="InterPro" id="IPR013083">
    <property type="entry name" value="Znf_RING/FYVE/PHD"/>
</dbReference>
<sequence>MMGFDVDRFMSPVNDDLLCSICKDVLEEPVQAPCEHAFCRQCIEGWLVHETTCPEDRQPLSMSRLRPLFRYMRNDLARLNIKCKNHTQGCDFVTRLESIGTHENECPLEKVPCPYESCSERVFRRDLDRHAHACRNRTRECPRGCGYLITCKGDTDHDCIYELRTALEILRSDFTSKIIELTNEITLRLDMQRGYMVQKETTTQSYIDDVKSENSNLTRKIQVLHDLDLERRQQIEHLELENKELMSLLRGSETSNTKCRLCSCHTIRGKVTEI</sequence>
<keyword evidence="8" id="KW-1185">Reference proteome</keyword>
<dbReference type="SUPFAM" id="SSF49599">
    <property type="entry name" value="TRAF domain-like"/>
    <property type="match status" value="1"/>
</dbReference>
<dbReference type="Gene3D" id="3.30.40.10">
    <property type="entry name" value="Zinc/RING finger domain, C3HC4 (zinc finger)"/>
    <property type="match status" value="2"/>
</dbReference>
<dbReference type="SUPFAM" id="SSF57850">
    <property type="entry name" value="RING/U-box"/>
    <property type="match status" value="1"/>
</dbReference>
<evidence type="ECO:0000256" key="3">
    <source>
        <dbReference type="ARBA" id="ARBA00022833"/>
    </source>
</evidence>
<dbReference type="InterPro" id="IPR001293">
    <property type="entry name" value="Znf_TRAF"/>
</dbReference>
<dbReference type="PANTHER" id="PTHR10131:SF157">
    <property type="entry name" value="RECEPTOR-ASSOCIATED FACTOR, PUTATIVE-RELATED"/>
    <property type="match status" value="1"/>
</dbReference>